<feature type="DNA-binding region" description="H-T-H motif" evidence="4">
    <location>
        <begin position="39"/>
        <end position="58"/>
    </location>
</feature>
<dbReference type="PANTHER" id="PTHR30055:SF234">
    <property type="entry name" value="HTH-TYPE TRANSCRIPTIONAL REGULATOR BETI"/>
    <property type="match status" value="1"/>
</dbReference>
<dbReference type="InterPro" id="IPR009057">
    <property type="entry name" value="Homeodomain-like_sf"/>
</dbReference>
<gene>
    <name evidence="6" type="ORF">GV829_09140</name>
</gene>
<dbReference type="EMBL" id="CP053015">
    <property type="protein sequence ID" value="QJQ32598.1"/>
    <property type="molecule type" value="Genomic_DNA"/>
</dbReference>
<dbReference type="Gene3D" id="1.10.357.10">
    <property type="entry name" value="Tetracycline Repressor, domain 2"/>
    <property type="match status" value="1"/>
</dbReference>
<protein>
    <submittedName>
        <fullName evidence="6">TetR/AcrR family transcriptional regulator</fullName>
    </submittedName>
</protein>
<dbReference type="InterPro" id="IPR001647">
    <property type="entry name" value="HTH_TetR"/>
</dbReference>
<evidence type="ECO:0000256" key="2">
    <source>
        <dbReference type="ARBA" id="ARBA00023125"/>
    </source>
</evidence>
<evidence type="ECO:0000256" key="3">
    <source>
        <dbReference type="ARBA" id="ARBA00023163"/>
    </source>
</evidence>
<reference evidence="6 7" key="1">
    <citation type="submission" date="2020-01" db="EMBL/GenBank/DDBJ databases">
        <title>Sphingomonas sp. strain CSW-10.</title>
        <authorList>
            <person name="Chen W.-M."/>
        </authorList>
    </citation>
    <scope>NUCLEOTIDE SEQUENCE [LARGE SCALE GENOMIC DNA]</scope>
    <source>
        <strain evidence="6 7">CSW-10</strain>
    </source>
</reference>
<dbReference type="GO" id="GO:0003700">
    <property type="term" value="F:DNA-binding transcription factor activity"/>
    <property type="evidence" value="ECO:0007669"/>
    <property type="project" value="TreeGrafter"/>
</dbReference>
<dbReference type="SUPFAM" id="SSF46689">
    <property type="entry name" value="Homeodomain-like"/>
    <property type="match status" value="1"/>
</dbReference>
<dbReference type="KEGG" id="slan:GV829_09140"/>
<dbReference type="PRINTS" id="PR00455">
    <property type="entry name" value="HTHTETR"/>
</dbReference>
<dbReference type="InterPro" id="IPR050109">
    <property type="entry name" value="HTH-type_TetR-like_transc_reg"/>
</dbReference>
<dbReference type="RefSeq" id="WP_169946017.1">
    <property type="nucleotide sequence ID" value="NZ_CP053015.1"/>
</dbReference>
<keyword evidence="3" id="KW-0804">Transcription</keyword>
<keyword evidence="2 4" id="KW-0238">DNA-binding</keyword>
<dbReference type="Pfam" id="PF00440">
    <property type="entry name" value="TetR_N"/>
    <property type="match status" value="1"/>
</dbReference>
<proteinExistence type="predicted"/>
<dbReference type="AlphaFoldDB" id="A0A6M4AU03"/>
<accession>A0A6M4AU03</accession>
<dbReference type="InterPro" id="IPR023772">
    <property type="entry name" value="DNA-bd_HTH_TetR-type_CS"/>
</dbReference>
<keyword evidence="7" id="KW-1185">Reference proteome</keyword>
<organism evidence="6 7">
    <name type="scientific">Sphingomonas lacunae</name>
    <dbReference type="NCBI Taxonomy" id="2698828"/>
    <lineage>
        <taxon>Bacteria</taxon>
        <taxon>Pseudomonadati</taxon>
        <taxon>Pseudomonadota</taxon>
        <taxon>Alphaproteobacteria</taxon>
        <taxon>Sphingomonadales</taxon>
        <taxon>Sphingomonadaceae</taxon>
        <taxon>Sphingomonas</taxon>
    </lineage>
</organism>
<name>A0A6M4AU03_9SPHN</name>
<evidence type="ECO:0000259" key="5">
    <source>
        <dbReference type="PROSITE" id="PS50977"/>
    </source>
</evidence>
<dbReference type="PROSITE" id="PS50977">
    <property type="entry name" value="HTH_TETR_2"/>
    <property type="match status" value="1"/>
</dbReference>
<evidence type="ECO:0000256" key="4">
    <source>
        <dbReference type="PROSITE-ProRule" id="PRU00335"/>
    </source>
</evidence>
<sequence>MSSTHPSRRPAQKRSQATYDRLLDSAGELLEELGVERISTNLIAARAGVTPPTLYHYFPNKYALLAALGERLMAAQNALVPLDPELDEAAIADILLAHVRLTRASPGGVWVMRMLRAVPQLAEVRLASHRQLAASLAEMAAKKSPAQYRHLIECQARLVVDLGFAAIELALDEPDIAEEVIMTQAARAIRTLFSS</sequence>
<dbReference type="GO" id="GO:0000976">
    <property type="term" value="F:transcription cis-regulatory region binding"/>
    <property type="evidence" value="ECO:0007669"/>
    <property type="project" value="TreeGrafter"/>
</dbReference>
<evidence type="ECO:0000313" key="6">
    <source>
        <dbReference type="EMBL" id="QJQ32598.1"/>
    </source>
</evidence>
<keyword evidence="1" id="KW-0805">Transcription regulation</keyword>
<evidence type="ECO:0000313" key="7">
    <source>
        <dbReference type="Proteomes" id="UP000503018"/>
    </source>
</evidence>
<dbReference type="Proteomes" id="UP000503018">
    <property type="component" value="Chromosome"/>
</dbReference>
<dbReference type="PROSITE" id="PS01081">
    <property type="entry name" value="HTH_TETR_1"/>
    <property type="match status" value="1"/>
</dbReference>
<feature type="domain" description="HTH tetR-type" evidence="5">
    <location>
        <begin position="16"/>
        <end position="76"/>
    </location>
</feature>
<evidence type="ECO:0000256" key="1">
    <source>
        <dbReference type="ARBA" id="ARBA00023015"/>
    </source>
</evidence>
<dbReference type="PANTHER" id="PTHR30055">
    <property type="entry name" value="HTH-TYPE TRANSCRIPTIONAL REGULATOR RUTR"/>
    <property type="match status" value="1"/>
</dbReference>